<comment type="caution">
    <text evidence="2">The sequence shown here is derived from an EMBL/GenBank/DDBJ whole genome shotgun (WGS) entry which is preliminary data.</text>
</comment>
<dbReference type="AlphaFoldDB" id="A0A1Q4HM95"/>
<sequence length="85" mass="9374">MVSMNETATVLTDPAALTPSQWSARLAAFLSRGRTNEDPDVIACREALSYWRTRRVIDAERANLAPRDIAALTDLLRHAHPAVTS</sequence>
<dbReference type="EMBL" id="MIJD01000118">
    <property type="protein sequence ID" value="OPE53944.1"/>
    <property type="molecule type" value="Genomic_DNA"/>
</dbReference>
<evidence type="ECO:0000313" key="2">
    <source>
        <dbReference type="EMBL" id="PEG51094.1"/>
    </source>
</evidence>
<keyword evidence="4" id="KW-1185">Reference proteome</keyword>
<proteinExistence type="predicted"/>
<reference evidence="1 3" key="1">
    <citation type="submission" date="2016-09" db="EMBL/GenBank/DDBJ databases">
        <title>genome sequences of unsequenced Mycobacteria.</title>
        <authorList>
            <person name="Greninger A.L."/>
            <person name="Jerome K.R."/>
            <person name="Mcnair B."/>
            <person name="Wallis C."/>
            <person name="Fang F."/>
        </authorList>
    </citation>
    <scope>NUCLEOTIDE SEQUENCE [LARGE SCALE GENOMIC DNA]</scope>
    <source>
        <strain evidence="1 3">BM1</strain>
    </source>
</reference>
<gene>
    <name evidence="1" type="ORF">BV510_12915</name>
    <name evidence="2" type="ORF">CRI78_28390</name>
</gene>
<evidence type="ECO:0000313" key="1">
    <source>
        <dbReference type="EMBL" id="OPE53944.1"/>
    </source>
</evidence>
<dbReference type="Proteomes" id="UP000191039">
    <property type="component" value="Unassembled WGS sequence"/>
</dbReference>
<evidence type="ECO:0000313" key="3">
    <source>
        <dbReference type="Proteomes" id="UP000191039"/>
    </source>
</evidence>
<dbReference type="EMBL" id="PDCR01000071">
    <property type="protein sequence ID" value="PEG51094.1"/>
    <property type="molecule type" value="Genomic_DNA"/>
</dbReference>
<name>A0A1Q4HM95_9MYCO</name>
<protein>
    <submittedName>
        <fullName evidence="2">Uncharacterized protein</fullName>
    </submittedName>
</protein>
<dbReference type="OrthoDB" id="4578732at2"/>
<evidence type="ECO:0000313" key="4">
    <source>
        <dbReference type="Proteomes" id="UP000220340"/>
    </source>
</evidence>
<dbReference type="Proteomes" id="UP000220340">
    <property type="component" value="Unassembled WGS sequence"/>
</dbReference>
<organism evidence="2 4">
    <name type="scientific">Mycolicibacterium diernhoferi</name>
    <dbReference type="NCBI Taxonomy" id="1801"/>
    <lineage>
        <taxon>Bacteria</taxon>
        <taxon>Bacillati</taxon>
        <taxon>Actinomycetota</taxon>
        <taxon>Actinomycetes</taxon>
        <taxon>Mycobacteriales</taxon>
        <taxon>Mycobacteriaceae</taxon>
        <taxon>Mycolicibacterium</taxon>
    </lineage>
</organism>
<reference evidence="2 4" key="2">
    <citation type="submission" date="2017-10" db="EMBL/GenBank/DDBJ databases">
        <title>The new phylogeny of genus Mycobacterium.</title>
        <authorList>
            <person name="Tortoli E."/>
            <person name="Trovato A."/>
            <person name="Cirillo D.M."/>
        </authorList>
    </citation>
    <scope>NUCLEOTIDE SEQUENCE [LARGE SCALE GENOMIC DNA]</scope>
    <source>
        <strain evidence="2 4">IP141170001</strain>
    </source>
</reference>
<accession>A0A1Q4HM95</accession>